<keyword evidence="1" id="KW-0812">Transmembrane</keyword>
<keyword evidence="1" id="KW-0472">Membrane</keyword>
<feature type="transmembrane region" description="Helical" evidence="1">
    <location>
        <begin position="91"/>
        <end position="113"/>
    </location>
</feature>
<evidence type="ECO:0000256" key="1">
    <source>
        <dbReference type="SAM" id="Phobius"/>
    </source>
</evidence>
<dbReference type="Proteomes" id="UP000621447">
    <property type="component" value="Unassembled WGS sequence"/>
</dbReference>
<proteinExistence type="predicted"/>
<accession>A0ABX2JRW2</accession>
<organism evidence="2 3">
    <name type="scientific">Sphingomonas hominis</name>
    <dbReference type="NCBI Taxonomy" id="2741495"/>
    <lineage>
        <taxon>Bacteria</taxon>
        <taxon>Pseudomonadati</taxon>
        <taxon>Pseudomonadota</taxon>
        <taxon>Alphaproteobacteria</taxon>
        <taxon>Sphingomonadales</taxon>
        <taxon>Sphingomonadaceae</taxon>
        <taxon>Sphingomonas</taxon>
    </lineage>
</organism>
<name>A0ABX2JRW2_9SPHN</name>
<sequence>MGIDDRDYMRERYRQRQGLPSERTTWNERKARRELEGRGYQKAVPIDRGWRSVPLGSALWISGNGKRQSWFERKNRGHDYQRGRWRPSRRARFPSGLIALSLTTAIIATGFGARDWIAERYSAIILAQGRSFPASGTVSVPANIDMKRVVAKLTVQGGLENAIVQMIDAKTGRNALSVYVRAHERVTVPAPVGRFHMRLVHGREWSDAQTLFGKGTLHDEVDGVMRFTRKVGHVLDLRLGHDSNLVVRRINLRPAPLA</sequence>
<keyword evidence="1" id="KW-1133">Transmembrane helix</keyword>
<gene>
    <name evidence="2" type="ORF">HRV97_15470</name>
</gene>
<evidence type="ECO:0000313" key="2">
    <source>
        <dbReference type="EMBL" id="NTS66550.1"/>
    </source>
</evidence>
<protein>
    <submittedName>
        <fullName evidence="2">Uncharacterized protein</fullName>
    </submittedName>
</protein>
<comment type="caution">
    <text evidence="2">The sequence shown here is derived from an EMBL/GenBank/DDBJ whole genome shotgun (WGS) entry which is preliminary data.</text>
</comment>
<keyword evidence="3" id="KW-1185">Reference proteome</keyword>
<evidence type="ECO:0000313" key="3">
    <source>
        <dbReference type="Proteomes" id="UP000621447"/>
    </source>
</evidence>
<reference evidence="2 3" key="1">
    <citation type="submission" date="2020-06" db="EMBL/GenBank/DDBJ databases">
        <title>Sphingomonas hominis sp. nov., a member of the Sphingomonas, isolated from the hair of a 22-year-old girl.</title>
        <authorList>
            <person name="Zhang D.-F."/>
            <person name="Cui X.-W."/>
        </authorList>
    </citation>
    <scope>NUCLEOTIDE SEQUENCE [LARGE SCALE GENOMIC DNA]</scope>
    <source>
        <strain evidence="2 3">HHU CXW</strain>
    </source>
</reference>
<dbReference type="EMBL" id="JABULH010000009">
    <property type="protein sequence ID" value="NTS66550.1"/>
    <property type="molecule type" value="Genomic_DNA"/>
</dbReference>